<organism evidence="1 2">
    <name type="scientific">Empedobacter tilapiae</name>
    <dbReference type="NCBI Taxonomy" id="2491114"/>
    <lineage>
        <taxon>Bacteria</taxon>
        <taxon>Pseudomonadati</taxon>
        <taxon>Bacteroidota</taxon>
        <taxon>Flavobacteriia</taxon>
        <taxon>Flavobacteriales</taxon>
        <taxon>Weeksellaceae</taxon>
        <taxon>Empedobacter</taxon>
    </lineage>
</organism>
<dbReference type="AlphaFoldDB" id="A0A4Z1BBM2"/>
<dbReference type="OrthoDB" id="1275025at2"/>
<name>A0A4Z1BBM2_9FLAO</name>
<comment type="caution">
    <text evidence="1">The sequence shown here is derived from an EMBL/GenBank/DDBJ whole genome shotgun (WGS) entry which is preliminary data.</text>
</comment>
<protein>
    <submittedName>
        <fullName evidence="1">Uncharacterized protein</fullName>
    </submittedName>
</protein>
<sequence length="707" mass="81642">MAKLKYYFPLDNVIKNGIVTSDENNESDKDNSSKKEQHLIKTRYTTVDIKAIGELDSSFDEYKGSYIELKKEAEITIGFNDVFNSVIENGDVLFNFFIRFENSDSANFLELIPNKVADQELEKKTDQESQKENDALKIKKDNGSYSLVFIEQKRGNTKESGVRKNTWYNCTLHLKKDQIVDLYITDEKQLISKEPIISTKINTKIFSLLFGANKNEQSVKIADLSIFENVAQDEVISTINSLIETHLVLLSKSTMLENVDFNLFNDDDSNSLILQNEVVPIKFEFNLGDFQIKDDENRNKIRGILRVKKGFLKNTSNDLNENDDSNENNDEISFTIDPNINENKLSAIFNNIEILNLLELERVLFQLEIYNLTLVKDDDNFEENFTKNNPLIIDKTFDVIDNRGKNICPFDVFVFGNDTLYNGDDNTSQLININIINVLEIPVELNSKSKFSLSSPYINDILKKDSLSTTEVQITSENVLLGLSKYERSKFNCQVFNRLKLANDFTDLDSVEINYDSEKLNKAFYKGIFNEEIAVGNNLESCLNKYIFKEILNLNNWENISIKLNEVKQNSFYSKKIDHLIKDIADEKNFIKLTNCIKEVANSLNNNLYIEKYRKIKDELVVESKEKQLFGDITNLLLNSIIYRYYSDENFSAKNISIRLSNIKVNNTGINNPSGSYPFYLEYRNIPGYRNGKVKFFIKTGRVYYSN</sequence>
<dbReference type="Proteomes" id="UP000297998">
    <property type="component" value="Unassembled WGS sequence"/>
</dbReference>
<proteinExistence type="predicted"/>
<dbReference type="EMBL" id="SRPE01000014">
    <property type="protein sequence ID" value="TGN22520.1"/>
    <property type="molecule type" value="Genomic_DNA"/>
</dbReference>
<keyword evidence="2" id="KW-1185">Reference proteome</keyword>
<dbReference type="RefSeq" id="WP_135836766.1">
    <property type="nucleotide sequence ID" value="NZ_SRPE01000014.1"/>
</dbReference>
<evidence type="ECO:0000313" key="1">
    <source>
        <dbReference type="EMBL" id="TGN22520.1"/>
    </source>
</evidence>
<reference evidence="1 2" key="1">
    <citation type="submission" date="2019-03" db="EMBL/GenBank/DDBJ databases">
        <title>Empedobacter tilapiae sp. nov., isolated from an intestine of Nile tilapia Oreochromis niloticus.</title>
        <authorList>
            <person name="Kim Y.-O."/>
            <person name="Yoon J.-H."/>
        </authorList>
    </citation>
    <scope>NUCLEOTIDE SEQUENCE [LARGE SCALE GENOMIC DNA]</scope>
    <source>
        <strain evidence="1 2">MRS2</strain>
    </source>
</reference>
<gene>
    <name evidence="1" type="ORF">E4J94_15860</name>
</gene>
<accession>A0A4Z1BBM2</accession>
<evidence type="ECO:0000313" key="2">
    <source>
        <dbReference type="Proteomes" id="UP000297998"/>
    </source>
</evidence>